<gene>
    <name evidence="1" type="ORF">PV328_009382</name>
</gene>
<proteinExistence type="predicted"/>
<evidence type="ECO:0000313" key="2">
    <source>
        <dbReference type="Proteomes" id="UP001168990"/>
    </source>
</evidence>
<reference evidence="1" key="1">
    <citation type="journal article" date="2023" name="bioRxiv">
        <title>Scaffold-level genome assemblies of two parasitoid biocontrol wasps reveal the parthenogenesis mechanism and an associated novel virus.</title>
        <authorList>
            <person name="Inwood S."/>
            <person name="Skelly J."/>
            <person name="Guhlin J."/>
            <person name="Harrop T."/>
            <person name="Goldson S."/>
            <person name="Dearden P."/>
        </authorList>
    </citation>
    <scope>NUCLEOTIDE SEQUENCE</scope>
    <source>
        <strain evidence="1">Irish</strain>
        <tissue evidence="1">Whole body</tissue>
    </source>
</reference>
<comment type="caution">
    <text evidence="1">The sequence shown here is derived from an EMBL/GenBank/DDBJ whole genome shotgun (WGS) entry which is preliminary data.</text>
</comment>
<sequence>MTLTINATIMIREVNTGYVAQRDRLCVDVFIHVQSVSIKVEVEEQFDIIIDDNDDDDDNDADVNDEGKGGALVAQTAGQLARMEVDIVVLLAAFCDGAAAAATTEAEAAEISLQLPHQYNNVLTSKHTSVDHHVNLRVRESPTASASTKLILGLCISLGERVYKRPRFEFNPREQFYIAHAW</sequence>
<organism evidence="1 2">
    <name type="scientific">Microctonus aethiopoides</name>
    <dbReference type="NCBI Taxonomy" id="144406"/>
    <lineage>
        <taxon>Eukaryota</taxon>
        <taxon>Metazoa</taxon>
        <taxon>Ecdysozoa</taxon>
        <taxon>Arthropoda</taxon>
        <taxon>Hexapoda</taxon>
        <taxon>Insecta</taxon>
        <taxon>Pterygota</taxon>
        <taxon>Neoptera</taxon>
        <taxon>Endopterygota</taxon>
        <taxon>Hymenoptera</taxon>
        <taxon>Apocrita</taxon>
        <taxon>Ichneumonoidea</taxon>
        <taxon>Braconidae</taxon>
        <taxon>Euphorinae</taxon>
        <taxon>Microctonus</taxon>
    </lineage>
</organism>
<reference evidence="1" key="2">
    <citation type="submission" date="2023-03" db="EMBL/GenBank/DDBJ databases">
        <authorList>
            <person name="Inwood S.N."/>
            <person name="Skelly J.G."/>
            <person name="Guhlin J."/>
            <person name="Harrop T.W.R."/>
            <person name="Goldson S.G."/>
            <person name="Dearden P.K."/>
        </authorList>
    </citation>
    <scope>NUCLEOTIDE SEQUENCE</scope>
    <source>
        <strain evidence="1">Irish</strain>
        <tissue evidence="1">Whole body</tissue>
    </source>
</reference>
<accession>A0AA39C5V1</accession>
<dbReference type="Proteomes" id="UP001168990">
    <property type="component" value="Unassembled WGS sequence"/>
</dbReference>
<protein>
    <submittedName>
        <fullName evidence="1">Uncharacterized protein</fullName>
    </submittedName>
</protein>
<keyword evidence="2" id="KW-1185">Reference proteome</keyword>
<name>A0AA39C5V1_9HYME</name>
<evidence type="ECO:0000313" key="1">
    <source>
        <dbReference type="EMBL" id="KAK0158373.1"/>
    </source>
</evidence>
<dbReference type="EMBL" id="JAQQBS010001424">
    <property type="protein sequence ID" value="KAK0158373.1"/>
    <property type="molecule type" value="Genomic_DNA"/>
</dbReference>
<dbReference type="AlphaFoldDB" id="A0AA39C5V1"/>